<organism evidence="4 5">
    <name type="scientific">Liquidambar formosana</name>
    <name type="common">Formosan gum</name>
    <dbReference type="NCBI Taxonomy" id="63359"/>
    <lineage>
        <taxon>Eukaryota</taxon>
        <taxon>Viridiplantae</taxon>
        <taxon>Streptophyta</taxon>
        <taxon>Embryophyta</taxon>
        <taxon>Tracheophyta</taxon>
        <taxon>Spermatophyta</taxon>
        <taxon>Magnoliopsida</taxon>
        <taxon>eudicotyledons</taxon>
        <taxon>Gunneridae</taxon>
        <taxon>Pentapetalae</taxon>
        <taxon>Saxifragales</taxon>
        <taxon>Altingiaceae</taxon>
        <taxon>Liquidambar</taxon>
    </lineage>
</organism>
<dbReference type="FunFam" id="1.25.40.10:FF:000396">
    <property type="entry name" value="Pentatricopeptide repeat-containing protein At2g36730"/>
    <property type="match status" value="1"/>
</dbReference>
<evidence type="ECO:0000256" key="2">
    <source>
        <dbReference type="PROSITE-ProRule" id="PRU00708"/>
    </source>
</evidence>
<feature type="repeat" description="PPR" evidence="2">
    <location>
        <begin position="98"/>
        <end position="132"/>
    </location>
</feature>
<dbReference type="InterPro" id="IPR002885">
    <property type="entry name" value="PPR_rpt"/>
</dbReference>
<protein>
    <recommendedName>
        <fullName evidence="6">Pentatricopeptide repeat-containing protein</fullName>
    </recommendedName>
</protein>
<name>A0AAP0RFD2_LIQFO</name>
<keyword evidence="5" id="KW-1185">Reference proteome</keyword>
<dbReference type="Pfam" id="PF01535">
    <property type="entry name" value="PPR"/>
    <property type="match status" value="2"/>
</dbReference>
<dbReference type="EMBL" id="JBBPBK010000010">
    <property type="protein sequence ID" value="KAK9276874.1"/>
    <property type="molecule type" value="Genomic_DNA"/>
</dbReference>
<dbReference type="Proteomes" id="UP001415857">
    <property type="component" value="Unassembled WGS sequence"/>
</dbReference>
<dbReference type="FunFam" id="1.25.40.10:FF:000344">
    <property type="entry name" value="Pentatricopeptide repeat-containing protein"/>
    <property type="match status" value="1"/>
</dbReference>
<evidence type="ECO:0000313" key="5">
    <source>
        <dbReference type="Proteomes" id="UP001415857"/>
    </source>
</evidence>
<gene>
    <name evidence="4" type="ORF">L1049_006411</name>
</gene>
<dbReference type="InterPro" id="IPR046848">
    <property type="entry name" value="E_motif"/>
</dbReference>
<accession>A0AAP0RFD2</accession>
<dbReference type="PROSITE" id="PS51375">
    <property type="entry name" value="PPR"/>
    <property type="match status" value="4"/>
</dbReference>
<reference evidence="4 5" key="1">
    <citation type="journal article" date="2024" name="Plant J.">
        <title>Genome sequences and population genomics reveal climatic adaptation and genomic divergence between two closely related sweetgum species.</title>
        <authorList>
            <person name="Xu W.Q."/>
            <person name="Ren C.Q."/>
            <person name="Zhang X.Y."/>
            <person name="Comes H.P."/>
            <person name="Liu X.H."/>
            <person name="Li Y.G."/>
            <person name="Kettle C.J."/>
            <person name="Jalonen R."/>
            <person name="Gaisberger H."/>
            <person name="Ma Y.Z."/>
            <person name="Qiu Y.X."/>
        </authorList>
    </citation>
    <scope>NUCLEOTIDE SEQUENCE [LARGE SCALE GENOMIC DNA]</scope>
    <source>
        <strain evidence="4">Hangzhou</strain>
    </source>
</reference>
<dbReference type="NCBIfam" id="TIGR00756">
    <property type="entry name" value="PPR"/>
    <property type="match status" value="5"/>
</dbReference>
<evidence type="ECO:0008006" key="6">
    <source>
        <dbReference type="Google" id="ProtNLM"/>
    </source>
</evidence>
<dbReference type="InterPro" id="IPR011990">
    <property type="entry name" value="TPR-like_helical_dom_sf"/>
</dbReference>
<sequence>MNEETHPLSVPPHHHHHHHHHHQQSIKTLITQGLYSQALRASSSSLLSPHITDQTYALFLKSGFTLDAFLATTLIHRFSNSGHFSRALHFLLDSHKPDTVAWNALISGYARFGQSEPTFHLFNKLQNSGLRPDVFTLSSVIKACDCLQQNEIAHGVCFKLGLNSSSFVVSGLADNYSKLGNLDSAEKCFEECLGIDTVVWTAMISGYVWNGEFEKGREVFVEMRSLGIELNEFSLTSVLGALFDAREGEQIHGFSVKRGLLCSYSTHLNNAIMNMYCRCGSKVDVVKVFDEITDPDVVSWTERIGAACDGVEALELFKVLCLRGGEVNEYTVINVLSAIGGPKLLKPGKQIHSLCYKAGYLSVVAVGNAMISMYGKCRHIDDARHVFDEMVCRDTVSWNSLIGAYSENGLVSSAFAMFSQMHEFFILPNKYTLASILEAVSNLNTAKQAMQIHSHIIKVGFILDDSMVSCLLTAYGKSNGIDESKKIFDEIDKINLVHLNAMASTFVHVGCHVDALKLFQITRSLYLNVDGITFSILLKACGALTDLEHGRAIHSLALKSGSEQDSFVESAVIDVYCKCGSICDAQKAFRNISKDNLAAWNAMMMGYTQHGCYQEVFELFNEMSELGIEPDEISYLGVLISCSRAGLVNEANAYLNSMSELHGLIPHLEHYACMVDLLGRVGLLKDAKTVINQMPIHPDGQIWQILLSACNIHGNVNLGRVAARKLLELQPENDSAYVLLSNLYASAGMWDAVGNLRKEMKEKIVCKEPGSSWIQVRGSMHYFFADDTSHQESNEIYMKLQWLNRHMLPLLESEQDGIYSMDF</sequence>
<dbReference type="Gene3D" id="1.25.40.10">
    <property type="entry name" value="Tetratricopeptide repeat domain"/>
    <property type="match status" value="6"/>
</dbReference>
<dbReference type="FunFam" id="1.25.40.10:FF:000738">
    <property type="entry name" value="Pentatricopeptide repeat-containing protein chloroplastic"/>
    <property type="match status" value="1"/>
</dbReference>
<evidence type="ECO:0000313" key="4">
    <source>
        <dbReference type="EMBL" id="KAK9276874.1"/>
    </source>
</evidence>
<comment type="caution">
    <text evidence="4">The sequence shown here is derived from an EMBL/GenBank/DDBJ whole genome shotgun (WGS) entry which is preliminary data.</text>
</comment>
<dbReference type="Pfam" id="PF13041">
    <property type="entry name" value="PPR_2"/>
    <property type="match status" value="4"/>
</dbReference>
<feature type="compositionally biased region" description="Basic residues" evidence="3">
    <location>
        <begin position="12"/>
        <end position="23"/>
    </location>
</feature>
<proteinExistence type="predicted"/>
<evidence type="ECO:0000256" key="3">
    <source>
        <dbReference type="SAM" id="MobiDB-lite"/>
    </source>
</evidence>
<feature type="repeat" description="PPR" evidence="2">
    <location>
        <begin position="394"/>
        <end position="428"/>
    </location>
</feature>
<dbReference type="InterPro" id="IPR046960">
    <property type="entry name" value="PPR_At4g14850-like_plant"/>
</dbReference>
<dbReference type="SUPFAM" id="SSF48452">
    <property type="entry name" value="TPR-like"/>
    <property type="match status" value="1"/>
</dbReference>
<dbReference type="PANTHER" id="PTHR47926">
    <property type="entry name" value="PENTATRICOPEPTIDE REPEAT-CONTAINING PROTEIN"/>
    <property type="match status" value="1"/>
</dbReference>
<keyword evidence="1" id="KW-0677">Repeat</keyword>
<dbReference type="GO" id="GO:0003723">
    <property type="term" value="F:RNA binding"/>
    <property type="evidence" value="ECO:0007669"/>
    <property type="project" value="InterPro"/>
</dbReference>
<feature type="repeat" description="PPR" evidence="2">
    <location>
        <begin position="196"/>
        <end position="230"/>
    </location>
</feature>
<feature type="repeat" description="PPR" evidence="2">
    <location>
        <begin position="596"/>
        <end position="630"/>
    </location>
</feature>
<feature type="region of interest" description="Disordered" evidence="3">
    <location>
        <begin position="1"/>
        <end position="23"/>
    </location>
</feature>
<dbReference type="GO" id="GO:0009451">
    <property type="term" value="P:RNA modification"/>
    <property type="evidence" value="ECO:0007669"/>
    <property type="project" value="InterPro"/>
</dbReference>
<dbReference type="AlphaFoldDB" id="A0AAP0RFD2"/>
<dbReference type="Pfam" id="PF20431">
    <property type="entry name" value="E_motif"/>
    <property type="match status" value="1"/>
</dbReference>
<evidence type="ECO:0000256" key="1">
    <source>
        <dbReference type="ARBA" id="ARBA00022737"/>
    </source>
</evidence>